<protein>
    <recommendedName>
        <fullName evidence="2">Antitoxin</fullName>
    </recommendedName>
</protein>
<name>A0A0G0X582_9BACT</name>
<dbReference type="InterPro" id="IPR036165">
    <property type="entry name" value="YefM-like_sf"/>
</dbReference>
<proteinExistence type="inferred from homology"/>
<gene>
    <name evidence="3" type="ORF">UU29_C0009G0063</name>
</gene>
<evidence type="ECO:0000256" key="2">
    <source>
        <dbReference type="RuleBase" id="RU362080"/>
    </source>
</evidence>
<evidence type="ECO:0000313" key="3">
    <source>
        <dbReference type="EMBL" id="KKR82792.1"/>
    </source>
</evidence>
<dbReference type="Proteomes" id="UP000034601">
    <property type="component" value="Unassembled WGS sequence"/>
</dbReference>
<comment type="function">
    <text evidence="2">Antitoxin component of a type II toxin-antitoxin (TA) system.</text>
</comment>
<dbReference type="Pfam" id="PF02604">
    <property type="entry name" value="PhdYeFM_antitox"/>
    <property type="match status" value="1"/>
</dbReference>
<dbReference type="NCBIfam" id="TIGR01552">
    <property type="entry name" value="phd_fam"/>
    <property type="match status" value="1"/>
</dbReference>
<dbReference type="EMBL" id="LCAB01000009">
    <property type="protein sequence ID" value="KKR82792.1"/>
    <property type="molecule type" value="Genomic_DNA"/>
</dbReference>
<reference evidence="3 4" key="1">
    <citation type="journal article" date="2015" name="Nature">
        <title>rRNA introns, odd ribosomes, and small enigmatic genomes across a large radiation of phyla.</title>
        <authorList>
            <person name="Brown C.T."/>
            <person name="Hug L.A."/>
            <person name="Thomas B.C."/>
            <person name="Sharon I."/>
            <person name="Castelle C.J."/>
            <person name="Singh A."/>
            <person name="Wilkins M.J."/>
            <person name="Williams K.H."/>
            <person name="Banfield J.F."/>
        </authorList>
    </citation>
    <scope>NUCLEOTIDE SEQUENCE [LARGE SCALE GENOMIC DNA]</scope>
</reference>
<dbReference type="InterPro" id="IPR006442">
    <property type="entry name" value="Antitoxin_Phd/YefM"/>
</dbReference>
<comment type="similarity">
    <text evidence="1 2">Belongs to the phD/YefM antitoxin family.</text>
</comment>
<dbReference type="Gene3D" id="3.40.1620.10">
    <property type="entry name" value="YefM-like domain"/>
    <property type="match status" value="1"/>
</dbReference>
<dbReference type="AlphaFoldDB" id="A0A0G0X582"/>
<organism evidence="3 4">
    <name type="scientific">Candidatus Daviesbacteria bacterium GW2011_GWA2_40_9</name>
    <dbReference type="NCBI Taxonomy" id="1618424"/>
    <lineage>
        <taxon>Bacteria</taxon>
        <taxon>Candidatus Daviesiibacteriota</taxon>
    </lineage>
</organism>
<comment type="caution">
    <text evidence="3">The sequence shown here is derived from an EMBL/GenBank/DDBJ whole genome shotgun (WGS) entry which is preliminary data.</text>
</comment>
<dbReference type="SUPFAM" id="SSF143120">
    <property type="entry name" value="YefM-like"/>
    <property type="match status" value="1"/>
</dbReference>
<accession>A0A0G0X582</accession>
<sequence>MININVIPARNLQKSYKSIIEEVKANKKAVVLTTNNQPQAAIISLEDLEKLQQTKAQQGTTEILDFVEEHKEELKGLPANLREIADDILYGKVND</sequence>
<evidence type="ECO:0000313" key="4">
    <source>
        <dbReference type="Proteomes" id="UP000034601"/>
    </source>
</evidence>
<evidence type="ECO:0000256" key="1">
    <source>
        <dbReference type="ARBA" id="ARBA00009981"/>
    </source>
</evidence>